<keyword evidence="3" id="KW-0862">Zinc</keyword>
<organism evidence="5 6">
    <name type="scientific">Ambispora gerdemannii</name>
    <dbReference type="NCBI Taxonomy" id="144530"/>
    <lineage>
        <taxon>Eukaryota</taxon>
        <taxon>Fungi</taxon>
        <taxon>Fungi incertae sedis</taxon>
        <taxon>Mucoromycota</taxon>
        <taxon>Glomeromycotina</taxon>
        <taxon>Glomeromycetes</taxon>
        <taxon>Archaeosporales</taxon>
        <taxon>Ambisporaceae</taxon>
        <taxon>Ambispora</taxon>
    </lineage>
</organism>
<dbReference type="AlphaFoldDB" id="A0A9N9GCL9"/>
<gene>
    <name evidence="5" type="ORF">AGERDE_LOCUS9088</name>
</gene>
<dbReference type="Gene3D" id="3.30.40.10">
    <property type="entry name" value="Zinc/RING finger domain, C3HC4 (zinc finger)"/>
    <property type="match status" value="1"/>
</dbReference>
<dbReference type="InterPro" id="IPR013083">
    <property type="entry name" value="Znf_RING/FYVE/PHD"/>
</dbReference>
<evidence type="ECO:0000259" key="4">
    <source>
        <dbReference type="Pfam" id="PF00097"/>
    </source>
</evidence>
<evidence type="ECO:0000256" key="2">
    <source>
        <dbReference type="ARBA" id="ARBA00022771"/>
    </source>
</evidence>
<dbReference type="Pfam" id="PF00097">
    <property type="entry name" value="zf-C3HC4"/>
    <property type="match status" value="1"/>
</dbReference>
<accession>A0A9N9GCL9</accession>
<comment type="caution">
    <text evidence="5">The sequence shown here is derived from an EMBL/GenBank/DDBJ whole genome shotgun (WGS) entry which is preliminary data.</text>
</comment>
<protein>
    <submittedName>
        <fullName evidence="5">4347_t:CDS:1</fullName>
    </submittedName>
</protein>
<dbReference type="SUPFAM" id="SSF57850">
    <property type="entry name" value="RING/U-box"/>
    <property type="match status" value="1"/>
</dbReference>
<proteinExistence type="predicted"/>
<dbReference type="EMBL" id="CAJVPL010002146">
    <property type="protein sequence ID" value="CAG8600713.1"/>
    <property type="molecule type" value="Genomic_DNA"/>
</dbReference>
<dbReference type="Proteomes" id="UP000789831">
    <property type="component" value="Unassembled WGS sequence"/>
</dbReference>
<name>A0A9N9GCL9_9GLOM</name>
<feature type="domain" description="Zinc finger C3HC4 RING-type" evidence="4">
    <location>
        <begin position="32"/>
        <end position="58"/>
    </location>
</feature>
<evidence type="ECO:0000256" key="3">
    <source>
        <dbReference type="ARBA" id="ARBA00022833"/>
    </source>
</evidence>
<keyword evidence="6" id="KW-1185">Reference proteome</keyword>
<dbReference type="InterPro" id="IPR018957">
    <property type="entry name" value="Znf_C3HC4_RING-type"/>
</dbReference>
<keyword evidence="1" id="KW-0479">Metal-binding</keyword>
<evidence type="ECO:0000313" key="6">
    <source>
        <dbReference type="Proteomes" id="UP000789831"/>
    </source>
</evidence>
<reference evidence="5" key="1">
    <citation type="submission" date="2021-06" db="EMBL/GenBank/DDBJ databases">
        <authorList>
            <person name="Kallberg Y."/>
            <person name="Tangrot J."/>
            <person name="Rosling A."/>
        </authorList>
    </citation>
    <scope>NUCLEOTIDE SEQUENCE</scope>
    <source>
        <strain evidence="5">MT106</strain>
    </source>
</reference>
<dbReference type="GO" id="GO:0008270">
    <property type="term" value="F:zinc ion binding"/>
    <property type="evidence" value="ECO:0007669"/>
    <property type="project" value="UniProtKB-KW"/>
</dbReference>
<sequence>MDTTHLKALALNFLRKLSQSWDIAYACDPIPSIICGHIHHRTCIEKHIMRTEAKCPVCPVLIETIREEAERSRSALASSSSHRTRMLYYYQMIEVSRRSYFSNIRFYHTTYHRRTNDTTKQLPQSTMLKLECKGKY</sequence>
<evidence type="ECO:0000256" key="1">
    <source>
        <dbReference type="ARBA" id="ARBA00022723"/>
    </source>
</evidence>
<evidence type="ECO:0000313" key="5">
    <source>
        <dbReference type="EMBL" id="CAG8600713.1"/>
    </source>
</evidence>
<keyword evidence="2" id="KW-0863">Zinc-finger</keyword>